<evidence type="ECO:0000313" key="5">
    <source>
        <dbReference type="Proteomes" id="UP000249757"/>
    </source>
</evidence>
<evidence type="ECO:0000256" key="1">
    <source>
        <dbReference type="SAM" id="MobiDB-lite"/>
    </source>
</evidence>
<organism evidence="2 4">
    <name type="scientific">Pyrenophora tritici-repentis</name>
    <dbReference type="NCBI Taxonomy" id="45151"/>
    <lineage>
        <taxon>Eukaryota</taxon>
        <taxon>Fungi</taxon>
        <taxon>Dikarya</taxon>
        <taxon>Ascomycota</taxon>
        <taxon>Pezizomycotina</taxon>
        <taxon>Dothideomycetes</taxon>
        <taxon>Pleosporomycetidae</taxon>
        <taxon>Pleosporales</taxon>
        <taxon>Pleosporineae</taxon>
        <taxon>Pleosporaceae</taxon>
        <taxon>Pyrenophora</taxon>
    </lineage>
</organism>
<feature type="compositionally biased region" description="Acidic residues" evidence="1">
    <location>
        <begin position="189"/>
        <end position="201"/>
    </location>
</feature>
<evidence type="ECO:0000313" key="4">
    <source>
        <dbReference type="Proteomes" id="UP000245464"/>
    </source>
</evidence>
<reference evidence="2" key="1">
    <citation type="journal article" date="2018" name="BMC Genomics">
        <title>Comparative genomics of the wheat fungal pathogen Pyrenophora tritici-repentis reveals chromosomal variations and genome plasticity.</title>
        <authorList>
            <person name="Moolhuijzen P."/>
            <person name="See P.T."/>
            <person name="Hane J.K."/>
            <person name="Shi G."/>
            <person name="Liu Z."/>
            <person name="Oliver R.P."/>
            <person name="Moffat C.S."/>
        </authorList>
    </citation>
    <scope>NUCLEOTIDE SEQUENCE [LARGE SCALE GENOMIC DNA]</scope>
    <source>
        <strain evidence="2">M4</strain>
    </source>
</reference>
<feature type="region of interest" description="Disordered" evidence="1">
    <location>
        <begin position="184"/>
        <end position="203"/>
    </location>
</feature>
<dbReference type="GO" id="GO:0006355">
    <property type="term" value="P:regulation of DNA-templated transcription"/>
    <property type="evidence" value="ECO:0007669"/>
    <property type="project" value="InterPro"/>
</dbReference>
<feature type="region of interest" description="Disordered" evidence="1">
    <location>
        <begin position="453"/>
        <end position="533"/>
    </location>
</feature>
<dbReference type="OrthoDB" id="5431013at2759"/>
<protein>
    <submittedName>
        <fullName evidence="3">Herpes virus major outer envelope glycoprotein</fullName>
    </submittedName>
    <submittedName>
        <fullName evidence="2">Herpes-BLLF1 multi-domain protein</fullName>
    </submittedName>
</protein>
<name>A0A2W1F062_9PLEO</name>
<dbReference type="Proteomes" id="UP000245464">
    <property type="component" value="Chromosome 4"/>
</dbReference>
<gene>
    <name evidence="3" type="ORF">Ptr86124_004337</name>
    <name evidence="2" type="ORF">PtrM4_091740</name>
</gene>
<feature type="compositionally biased region" description="Low complexity" evidence="1">
    <location>
        <begin position="457"/>
        <end position="479"/>
    </location>
</feature>
<dbReference type="EMBL" id="NRDI02000004">
    <property type="protein sequence ID" value="KAI1517400.1"/>
    <property type="molecule type" value="Genomic_DNA"/>
</dbReference>
<dbReference type="EMBL" id="NQIK02000004">
    <property type="protein sequence ID" value="KAF7571674.1"/>
    <property type="molecule type" value="Genomic_DNA"/>
</dbReference>
<keyword evidence="5" id="KW-1185">Reference proteome</keyword>
<reference evidence="3" key="2">
    <citation type="submission" date="2021-05" db="EMBL/GenBank/DDBJ databases">
        <authorList>
            <person name="Moolhuijzen P.M."/>
            <person name="Moffat C.S."/>
        </authorList>
    </citation>
    <scope>NUCLEOTIDE SEQUENCE</scope>
    <source>
        <strain evidence="3">86-124</strain>
    </source>
</reference>
<dbReference type="InterPro" id="IPR039327">
    <property type="entry name" value="CON7-like"/>
</dbReference>
<feature type="compositionally biased region" description="Polar residues" evidence="1">
    <location>
        <begin position="481"/>
        <end position="518"/>
    </location>
</feature>
<evidence type="ECO:0000313" key="3">
    <source>
        <dbReference type="EMBL" id="KAI1517400.1"/>
    </source>
</evidence>
<dbReference type="Proteomes" id="UP000249757">
    <property type="component" value="Unassembled WGS sequence"/>
</dbReference>
<evidence type="ECO:0000313" key="2">
    <source>
        <dbReference type="EMBL" id="KAF7571674.1"/>
    </source>
</evidence>
<feature type="compositionally biased region" description="Low complexity" evidence="1">
    <location>
        <begin position="381"/>
        <end position="396"/>
    </location>
</feature>
<dbReference type="PANTHER" id="PTHR36167">
    <property type="entry name" value="C2H2 FINGER DOMAIN TRANSCRIPTION FACTOR (EUROFUNG)-RELATED"/>
    <property type="match status" value="1"/>
</dbReference>
<dbReference type="PANTHER" id="PTHR36167:SF4">
    <property type="entry name" value="FUNGAL N-TERMINAL DOMAIN-CONTAINING PROTEIN"/>
    <property type="match status" value="1"/>
</dbReference>
<reference evidence="3" key="3">
    <citation type="journal article" date="2022" name="bioRxiv">
        <title>A global pangenome for the wheat fungal pathogen Pyrenophora tritici-repentis and prediction of effector protein structural homology.</title>
        <authorList>
            <person name="Moolhuijzen P."/>
            <person name="See P.T."/>
            <person name="Shi G."/>
            <person name="Powell H.R."/>
            <person name="Cockram J."/>
            <person name="Jorgensen L.N."/>
            <person name="Benslimane H."/>
            <person name="Strelkov S.E."/>
            <person name="Turner J."/>
            <person name="Liu Z."/>
            <person name="Moffat C.S."/>
        </authorList>
    </citation>
    <scope>NUCLEOTIDE SEQUENCE</scope>
    <source>
        <strain evidence="3">86-124</strain>
    </source>
</reference>
<reference evidence="5" key="4">
    <citation type="journal article" date="2022" name="Microb. Genom.">
        <title>A global pangenome for the wheat fungal pathogen Pyrenophora tritici-repentis and prediction of effector protein structural homology.</title>
        <authorList>
            <person name="Moolhuijzen P.M."/>
            <person name="See P.T."/>
            <person name="Shi G."/>
            <person name="Powell H.R."/>
            <person name="Cockram J."/>
            <person name="Jorgensen L.N."/>
            <person name="Benslimane H."/>
            <person name="Strelkov S.E."/>
            <person name="Turner J."/>
            <person name="Liu Z."/>
            <person name="Moffat C.S."/>
        </authorList>
    </citation>
    <scope>NUCLEOTIDE SEQUENCE [LARGE SCALE GENOMIC DNA]</scope>
</reference>
<proteinExistence type="predicted"/>
<sequence length="609" mass="66957">MAETIGLIASVLQLAGTGLKLSQALYEYADAVASADRRIRDIAKEVRLTSFVIEELGSVFRQDDTSSVISDKAVQTANETMEECSVFFTEIEVTLNKSKKGKFGRLLLPFRDSKIELLRSHIDKLKSTLQLLMQVLTHAYQVWAMKIDREAEEKQREEIRQLLENKKNSTKRWEESLRNLSISDSSTAVDEDERSIDEEDGPTFGMVTIGSTMTRETLVLCVDSVRTLLEDIKILEQVISSNTPGDDCLEDHQRAVGSYFRARSQLDSVLLGGNSDSLRNNSNKNVEVRLSSSLYGSTNSLRKEGVSHNIPLQLPSQTSTHTTHSSSKLVYYGHHKLGAADSHVAQAGKLHDQHQIRNSIPKSPPMNLGGAKRRRTPQVAPHKPVSHSLPSSSSHGSPHKRPYIPTSAIYPPENSMNAHTSPGYAPTSPSHEATDEQTYIPISPTWAPTSPGYAPTSPLLSPGYSPASPAYSPTSPMSPGYSPTSDTNMPDRNTTEPNIETTSPSISSHAPATASTMPTPEHPNQEDKLTTTQETTVSIIKGDEVRHLSDATIEYTLMDDDLGLDLGDDVEVVDVDTSGAATEKEKKNSDNTRGDEIDELLREWTKVHM</sequence>
<feature type="region of interest" description="Disordered" evidence="1">
    <location>
        <begin position="346"/>
        <end position="436"/>
    </location>
</feature>
<comment type="caution">
    <text evidence="2">The sequence shown here is derived from an EMBL/GenBank/DDBJ whole genome shotgun (WGS) entry which is preliminary data.</text>
</comment>
<accession>A0A2W1F062</accession>
<keyword evidence="3" id="KW-0261">Viral envelope protein</keyword>
<keyword evidence="3" id="KW-0946">Virion</keyword>
<dbReference type="AlphaFoldDB" id="A0A2W1F062"/>